<evidence type="ECO:0000313" key="1">
    <source>
        <dbReference type="EMBL" id="CAI6372448.1"/>
    </source>
</evidence>
<name>A0AAV0XW93_9HEMI</name>
<comment type="caution">
    <text evidence="1">The sequence shown here is derived from an EMBL/GenBank/DDBJ whole genome shotgun (WGS) entry which is preliminary data.</text>
</comment>
<evidence type="ECO:0000313" key="2">
    <source>
        <dbReference type="EMBL" id="CAI6376182.1"/>
    </source>
</evidence>
<protein>
    <submittedName>
        <fullName evidence="1">Uncharacterized protein</fullName>
    </submittedName>
</protein>
<sequence>MILLVVQPLLDIAAPGGQLEAEVAIPGNNGMEIEVVEVQVEDVMMDLAEEEMLREEVVQDDIEYVDLLPADAEAEFEFRDAIDVLLPDVNEEVSKYILLKLK</sequence>
<dbReference type="EMBL" id="CARXXK010001450">
    <property type="protein sequence ID" value="CAI6376182.1"/>
    <property type="molecule type" value="Genomic_DNA"/>
</dbReference>
<evidence type="ECO:0000313" key="3">
    <source>
        <dbReference type="Proteomes" id="UP001160148"/>
    </source>
</evidence>
<dbReference type="EMBL" id="CARXXK010001030">
    <property type="protein sequence ID" value="CAI6372448.1"/>
    <property type="molecule type" value="Genomic_DNA"/>
</dbReference>
<gene>
    <name evidence="1" type="ORF">MEUPH1_LOCUS26318</name>
    <name evidence="2" type="ORF">MEUPH1_LOCUS29588</name>
</gene>
<dbReference type="Proteomes" id="UP001160148">
    <property type="component" value="Unassembled WGS sequence"/>
</dbReference>
<accession>A0AAV0XW93</accession>
<reference evidence="1 3" key="1">
    <citation type="submission" date="2023-01" db="EMBL/GenBank/DDBJ databases">
        <authorList>
            <person name="Whitehead M."/>
        </authorList>
    </citation>
    <scope>NUCLEOTIDE SEQUENCE [LARGE SCALE GENOMIC DNA]</scope>
</reference>
<proteinExistence type="predicted"/>
<keyword evidence="3" id="KW-1185">Reference proteome</keyword>
<organism evidence="1 3">
    <name type="scientific">Macrosiphum euphorbiae</name>
    <name type="common">potato aphid</name>
    <dbReference type="NCBI Taxonomy" id="13131"/>
    <lineage>
        <taxon>Eukaryota</taxon>
        <taxon>Metazoa</taxon>
        <taxon>Ecdysozoa</taxon>
        <taxon>Arthropoda</taxon>
        <taxon>Hexapoda</taxon>
        <taxon>Insecta</taxon>
        <taxon>Pterygota</taxon>
        <taxon>Neoptera</taxon>
        <taxon>Paraneoptera</taxon>
        <taxon>Hemiptera</taxon>
        <taxon>Sternorrhyncha</taxon>
        <taxon>Aphidomorpha</taxon>
        <taxon>Aphidoidea</taxon>
        <taxon>Aphididae</taxon>
        <taxon>Macrosiphini</taxon>
        <taxon>Macrosiphum</taxon>
    </lineage>
</organism>
<dbReference type="AlphaFoldDB" id="A0AAV0XW93"/>